<name>A0AAE2SDW2_9BACT</name>
<feature type="domain" description="Peptidase M15A C-terminal" evidence="1">
    <location>
        <begin position="118"/>
        <end position="203"/>
    </location>
</feature>
<dbReference type="Pfam" id="PF08291">
    <property type="entry name" value="Peptidase_M15_3"/>
    <property type="match status" value="1"/>
</dbReference>
<accession>A0AAE2SDW2</accession>
<evidence type="ECO:0000259" key="1">
    <source>
        <dbReference type="Pfam" id="PF08291"/>
    </source>
</evidence>
<keyword evidence="3" id="KW-1185">Reference proteome</keyword>
<organism evidence="2 3">
    <name type="scientific">Oceaniferula flava</name>
    <dbReference type="NCBI Taxonomy" id="2800421"/>
    <lineage>
        <taxon>Bacteria</taxon>
        <taxon>Pseudomonadati</taxon>
        <taxon>Verrucomicrobiota</taxon>
        <taxon>Verrucomicrobiia</taxon>
        <taxon>Verrucomicrobiales</taxon>
        <taxon>Verrucomicrobiaceae</taxon>
        <taxon>Oceaniferula</taxon>
    </lineage>
</organism>
<dbReference type="EMBL" id="JAENIG010000003">
    <property type="protein sequence ID" value="MBK1854526.1"/>
    <property type="molecule type" value="Genomic_DNA"/>
</dbReference>
<dbReference type="AlphaFoldDB" id="A0AAE2SDW2"/>
<comment type="caution">
    <text evidence="2">The sequence shown here is derived from an EMBL/GenBank/DDBJ whole genome shotgun (WGS) entry which is preliminary data.</text>
</comment>
<dbReference type="InterPro" id="IPR009045">
    <property type="entry name" value="Zn_M74/Hedgehog-like"/>
</dbReference>
<dbReference type="Gene3D" id="3.30.1380.10">
    <property type="match status" value="1"/>
</dbReference>
<proteinExistence type="predicted"/>
<evidence type="ECO:0000313" key="2">
    <source>
        <dbReference type="EMBL" id="MBK1854526.1"/>
    </source>
</evidence>
<dbReference type="InterPro" id="IPR013230">
    <property type="entry name" value="Peptidase_M15A_C"/>
</dbReference>
<dbReference type="RefSeq" id="WP_309489133.1">
    <property type="nucleotide sequence ID" value="NZ_JAENIG010000003.1"/>
</dbReference>
<protein>
    <submittedName>
        <fullName evidence="2">DUF882 domain-containing protein</fullName>
    </submittedName>
</protein>
<dbReference type="InterPro" id="IPR006311">
    <property type="entry name" value="TAT_signal"/>
</dbReference>
<sequence length="211" mass="23571">MSLTNEVEQSENNKDGVILDAYGRRRFLGVATAATAGVLCASQDAEAGLFGYSKKPVAGIPDSWVRLKGTDVNRYANYVKSLKLRNITPRMVLAPHFKTRGRTHNSLPPKSLWKKIGPTLKVIDRMADEMGAPLEAIISAYRSPYYNYAVRGKSRSLHMANQACDVMFRGVSPSHVARVARYLREKRKFQGGVGRYSSFVHVDTRGYNADW</sequence>
<dbReference type="Proteomes" id="UP000634206">
    <property type="component" value="Unassembled WGS sequence"/>
</dbReference>
<reference evidence="2" key="1">
    <citation type="submission" date="2021-01" db="EMBL/GenBank/DDBJ databases">
        <title>Modified the classification status of verrucomicrobia.</title>
        <authorList>
            <person name="Feng X."/>
        </authorList>
    </citation>
    <scope>NUCLEOTIDE SEQUENCE</scope>
    <source>
        <strain evidence="2">5K15</strain>
    </source>
</reference>
<evidence type="ECO:0000313" key="3">
    <source>
        <dbReference type="Proteomes" id="UP000634206"/>
    </source>
</evidence>
<dbReference type="PROSITE" id="PS51318">
    <property type="entry name" value="TAT"/>
    <property type="match status" value="1"/>
</dbReference>
<dbReference type="SUPFAM" id="SSF55166">
    <property type="entry name" value="Hedgehog/DD-peptidase"/>
    <property type="match status" value="1"/>
</dbReference>
<gene>
    <name evidence="2" type="ORF">JIN83_06120</name>
</gene>